<reference evidence="6 7" key="1">
    <citation type="submission" date="2018-10" db="EMBL/GenBank/DDBJ databases">
        <authorList>
            <person name="Criscuolo A."/>
        </authorList>
    </citation>
    <scope>NUCLEOTIDE SEQUENCE [LARGE SCALE GENOMIC DNA]</scope>
    <source>
        <strain evidence="6">DnA1</strain>
    </source>
</reference>
<evidence type="ECO:0000313" key="7">
    <source>
        <dbReference type="Proteomes" id="UP000277294"/>
    </source>
</evidence>
<evidence type="ECO:0000256" key="1">
    <source>
        <dbReference type="ARBA" id="ARBA00004496"/>
    </source>
</evidence>
<dbReference type="InterPro" id="IPR050399">
    <property type="entry name" value="HPr"/>
</dbReference>
<dbReference type="PROSITE" id="PS51350">
    <property type="entry name" value="PTS_HPR_DOM"/>
    <property type="match status" value="1"/>
</dbReference>
<sequence length="91" mass="9685">MTMPSIDIAVINKLGLHARASAKLTQLASKFRSEIHIARGARRVNAKSIMGVMMLAAGMGSKVTVDAVGEDAQEALDQIEALFAQKFGEAE</sequence>
<accession>A0A3P4AVX7</accession>
<keyword evidence="3" id="KW-0963">Cytoplasm</keyword>
<evidence type="ECO:0000256" key="3">
    <source>
        <dbReference type="ARBA" id="ARBA00022490"/>
    </source>
</evidence>
<dbReference type="InterPro" id="IPR000032">
    <property type="entry name" value="HPr-like"/>
</dbReference>
<dbReference type="AlphaFoldDB" id="A0A3P4AVX7"/>
<dbReference type="Pfam" id="PF00381">
    <property type="entry name" value="PTS-HPr"/>
    <property type="match status" value="1"/>
</dbReference>
<dbReference type="Proteomes" id="UP000277294">
    <property type="component" value="Unassembled WGS sequence"/>
</dbReference>
<feature type="domain" description="HPr" evidence="5">
    <location>
        <begin position="3"/>
        <end position="90"/>
    </location>
</feature>
<protein>
    <submittedName>
        <fullName evidence="6">HPr-like protein Crh</fullName>
    </submittedName>
</protein>
<dbReference type="GO" id="GO:0005737">
    <property type="term" value="C:cytoplasm"/>
    <property type="evidence" value="ECO:0007669"/>
    <property type="project" value="UniProtKB-SubCell"/>
</dbReference>
<dbReference type="InterPro" id="IPR002114">
    <property type="entry name" value="PTS_HPr_Ser_P_site"/>
</dbReference>
<evidence type="ECO:0000259" key="5">
    <source>
        <dbReference type="PROSITE" id="PS51350"/>
    </source>
</evidence>
<comment type="similarity">
    <text evidence="2">Belongs to the HPr family.</text>
</comment>
<dbReference type="SUPFAM" id="SSF55594">
    <property type="entry name" value="HPr-like"/>
    <property type="match status" value="1"/>
</dbReference>
<dbReference type="Gene3D" id="3.30.1340.10">
    <property type="entry name" value="HPr-like"/>
    <property type="match status" value="1"/>
</dbReference>
<gene>
    <name evidence="6" type="primary">crh</name>
    <name evidence="6" type="ORF">PIGHUM_00217</name>
</gene>
<dbReference type="PROSITE" id="PS00369">
    <property type="entry name" value="PTS_HPR_HIS"/>
    <property type="match status" value="1"/>
</dbReference>
<dbReference type="PANTHER" id="PTHR33705:SF2">
    <property type="entry name" value="PHOSPHOCARRIER PROTEIN NPR"/>
    <property type="match status" value="1"/>
</dbReference>
<dbReference type="CDD" id="cd00367">
    <property type="entry name" value="PTS-HPr_like"/>
    <property type="match status" value="1"/>
</dbReference>
<organism evidence="6 7">
    <name type="scientific">Pigmentiphaga humi</name>
    <dbReference type="NCBI Taxonomy" id="2478468"/>
    <lineage>
        <taxon>Bacteria</taxon>
        <taxon>Pseudomonadati</taxon>
        <taxon>Pseudomonadota</taxon>
        <taxon>Betaproteobacteria</taxon>
        <taxon>Burkholderiales</taxon>
        <taxon>Alcaligenaceae</taxon>
        <taxon>Pigmentiphaga</taxon>
    </lineage>
</organism>
<evidence type="ECO:0000256" key="2">
    <source>
        <dbReference type="ARBA" id="ARBA00010736"/>
    </source>
</evidence>
<name>A0A3P4AVX7_9BURK</name>
<comment type="subcellular location">
    <subcellularLocation>
        <location evidence="1">Cytoplasm</location>
    </subcellularLocation>
</comment>
<evidence type="ECO:0000256" key="4">
    <source>
        <dbReference type="ARBA" id="ARBA00022683"/>
    </source>
</evidence>
<keyword evidence="4" id="KW-0598">Phosphotransferase system</keyword>
<evidence type="ECO:0000313" key="6">
    <source>
        <dbReference type="EMBL" id="VCU68167.1"/>
    </source>
</evidence>
<dbReference type="EMBL" id="UWPJ01000005">
    <property type="protein sequence ID" value="VCU68167.1"/>
    <property type="molecule type" value="Genomic_DNA"/>
</dbReference>
<proteinExistence type="inferred from homology"/>
<dbReference type="PANTHER" id="PTHR33705">
    <property type="entry name" value="PHOSPHOCARRIER PROTEIN HPR"/>
    <property type="match status" value="1"/>
</dbReference>
<dbReference type="PRINTS" id="PR00107">
    <property type="entry name" value="PHOSPHOCPHPR"/>
</dbReference>
<keyword evidence="7" id="KW-1185">Reference proteome</keyword>
<dbReference type="NCBIfam" id="TIGR01003">
    <property type="entry name" value="PTS_HPr_family"/>
    <property type="match status" value="1"/>
</dbReference>
<dbReference type="InterPro" id="IPR035895">
    <property type="entry name" value="HPr-like_sf"/>
</dbReference>
<dbReference type="InterPro" id="IPR001020">
    <property type="entry name" value="PTS_HPr_His_P_site"/>
</dbReference>
<dbReference type="PROSITE" id="PS00589">
    <property type="entry name" value="PTS_HPR_SER"/>
    <property type="match status" value="1"/>
</dbReference>
<dbReference type="GO" id="GO:0009401">
    <property type="term" value="P:phosphoenolpyruvate-dependent sugar phosphotransferase system"/>
    <property type="evidence" value="ECO:0007669"/>
    <property type="project" value="UniProtKB-KW"/>
</dbReference>